<dbReference type="InterPro" id="IPR008756">
    <property type="entry name" value="Peptidase_M56"/>
</dbReference>
<evidence type="ECO:0000256" key="2">
    <source>
        <dbReference type="SAM" id="Phobius"/>
    </source>
</evidence>
<keyword evidence="2" id="KW-1133">Transmembrane helix</keyword>
<evidence type="ECO:0000256" key="1">
    <source>
        <dbReference type="SAM" id="MobiDB-lite"/>
    </source>
</evidence>
<dbReference type="eggNOG" id="COG4219">
    <property type="taxonomic scope" value="Bacteria"/>
</dbReference>
<feature type="transmembrane region" description="Helical" evidence="2">
    <location>
        <begin position="289"/>
        <end position="310"/>
    </location>
</feature>
<gene>
    <name evidence="4" type="ORF">IB211_02685</name>
</gene>
<feature type="transmembrane region" description="Helical" evidence="2">
    <location>
        <begin position="40"/>
        <end position="60"/>
    </location>
</feature>
<keyword evidence="5" id="KW-1185">Reference proteome</keyword>
<reference evidence="5" key="2">
    <citation type="submission" date="2015-04" db="EMBL/GenBank/DDBJ databases">
        <title>A butyrogenic pathway from the amino acid lysine in a human gut commensal.</title>
        <authorList>
            <person name="de Vos W.M."/>
            <person name="Bui N.T.P."/>
            <person name="Plugge C.M."/>
            <person name="Ritari J."/>
        </authorList>
    </citation>
    <scope>NUCLEOTIDE SEQUENCE [LARGE SCALE GENOMIC DNA]</scope>
    <source>
        <strain evidence="5">AF211</strain>
    </source>
</reference>
<dbReference type="AlphaFoldDB" id="A0A0S2W6V0"/>
<dbReference type="PANTHER" id="PTHR34978:SF3">
    <property type="entry name" value="SLR0241 PROTEIN"/>
    <property type="match status" value="1"/>
</dbReference>
<feature type="compositionally biased region" description="Low complexity" evidence="1">
    <location>
        <begin position="603"/>
        <end position="616"/>
    </location>
</feature>
<keyword evidence="2" id="KW-0812">Transmembrane</keyword>
<sequence length="665" mass="71626">MTDLWSFLLQTLTASGVAALLLAVKALFRDKLSPRWQFGVWGVLALVLLLPAGGGGRYALFNWPLWVESAKTALTGDYSLTRVLAPIPLPLGPGRPASPADLLYLLYLAGAAALLLRYALSYLRLRLALRRGAEADGAQIRRVAAAYGCRPCRAVAVHGLSSAFVCGVFRPVLALPAERPVDDKVILHELLHLRFHDAAWGLLICLFRCLHWCNPLLWICADLAQNDAESLCDQRVLERLEGEERRDYGRILLSMADDRYARAPGTSSMANGGRNIRARIQAIARFRRYPAGMALVSVCIAAVLALPALFGTRAGGVVLGSRRWDDALDFQTAMASARVARCTTAAAALDAYGKAVLEQNGIYRALCAPLEEHPALAAEMEAAATGPDHWVYTRWESGLPGYPDPRAGYFLYNLTPDSGGYRALMVFPLQWAYPDGPDQPPASDPDCLWLASRPVRAERREDRWVVLPQGAFTLTETSRSLDDGGWLVWGEASLPAAVTYAAETEQFRLELRYQTVHALDNAIQSQTGLSWLPGASAFDTAVKPYARFARAYASYSFTAVFTGSEDQRAALGEVRYAAVPLSADGSHPALKYGAGSGSSSTGAFWGSSSNSGPSPWDGTLSDGAGTYLGGDPNDTPVWPAGYLVELTAGGTSRQATLLPVEGGAA</sequence>
<dbReference type="InterPro" id="IPR052173">
    <property type="entry name" value="Beta-lactam_resp_regulator"/>
</dbReference>
<name>A0A0S2W6V0_9FIRM</name>
<protein>
    <recommendedName>
        <fullName evidence="3">Peptidase M56 domain-containing protein</fullName>
    </recommendedName>
</protein>
<keyword evidence="2" id="KW-0472">Membrane</keyword>
<dbReference type="Proteomes" id="UP000064844">
    <property type="component" value="Chromosome"/>
</dbReference>
<feature type="transmembrane region" description="Helical" evidence="2">
    <location>
        <begin position="102"/>
        <end position="120"/>
    </location>
</feature>
<dbReference type="EMBL" id="CP011307">
    <property type="protein sequence ID" value="ALP95076.1"/>
    <property type="molecule type" value="Genomic_DNA"/>
</dbReference>
<proteinExistence type="predicted"/>
<evidence type="ECO:0000313" key="5">
    <source>
        <dbReference type="Proteomes" id="UP000064844"/>
    </source>
</evidence>
<organism evidence="4 5">
    <name type="scientific">Intestinimonas butyriciproducens</name>
    <dbReference type="NCBI Taxonomy" id="1297617"/>
    <lineage>
        <taxon>Bacteria</taxon>
        <taxon>Bacillati</taxon>
        <taxon>Bacillota</taxon>
        <taxon>Clostridia</taxon>
        <taxon>Eubacteriales</taxon>
        <taxon>Intestinimonas</taxon>
    </lineage>
</organism>
<dbReference type="KEGG" id="ibu:IB211_02685"/>
<feature type="transmembrane region" description="Helical" evidence="2">
    <location>
        <begin position="6"/>
        <end position="28"/>
    </location>
</feature>
<dbReference type="PATRIC" id="fig|1297617.4.peg.2762"/>
<feature type="region of interest" description="Disordered" evidence="1">
    <location>
        <begin position="603"/>
        <end position="631"/>
    </location>
</feature>
<dbReference type="STRING" id="1297617.IB211_02685"/>
<dbReference type="RefSeq" id="WP_058118317.1">
    <property type="nucleotide sequence ID" value="NZ_CP011307.1"/>
</dbReference>
<feature type="domain" description="Peptidase M56" evidence="3">
    <location>
        <begin position="7"/>
        <end position="283"/>
    </location>
</feature>
<evidence type="ECO:0000259" key="3">
    <source>
        <dbReference type="Pfam" id="PF05569"/>
    </source>
</evidence>
<dbReference type="PANTHER" id="PTHR34978">
    <property type="entry name" value="POSSIBLE SENSOR-TRANSDUCER PROTEIN BLAR"/>
    <property type="match status" value="1"/>
</dbReference>
<reference evidence="4 5" key="1">
    <citation type="journal article" date="2015" name="Nat. Commun.">
        <title>Production of butyrate from lysine and the Amadori product fructoselysine by a human gut commensal.</title>
        <authorList>
            <person name="Bui T.P."/>
            <person name="Ritari J."/>
            <person name="Boeren S."/>
            <person name="de Waard P."/>
            <person name="Plugge C.M."/>
            <person name="de Vos W.M."/>
        </authorList>
    </citation>
    <scope>NUCLEOTIDE SEQUENCE [LARGE SCALE GENOMIC DNA]</scope>
    <source>
        <strain evidence="4 5">AF211</strain>
    </source>
</reference>
<accession>A0A0S2W6V0</accession>
<dbReference type="Pfam" id="PF05569">
    <property type="entry name" value="Peptidase_M56"/>
    <property type="match status" value="1"/>
</dbReference>
<evidence type="ECO:0000313" key="4">
    <source>
        <dbReference type="EMBL" id="ALP95076.1"/>
    </source>
</evidence>
<dbReference type="CDD" id="cd07341">
    <property type="entry name" value="M56_BlaR1_MecR1_like"/>
    <property type="match status" value="1"/>
</dbReference>